<dbReference type="InterPro" id="IPR036116">
    <property type="entry name" value="FN3_sf"/>
</dbReference>
<dbReference type="OrthoDB" id="6154451at2759"/>
<sequence>MIPSELCTNTTVTAAKFVCSNMDVIEYAIAYRWALFKDEQGHNMLSPWKIIRNQTWKGIEIRDHFCPELPVYSYTKLYVCIDSFCQSGAYYQTCSVVKTLGDPNTFNKDILYDLNINSHFGNIIQAYKHSENIGEKLSELHDSEMDFAGQDVEIGGYILGKPDLPITCDGFVIDENFPTGGVVSVEAINGFIIEGSTMSIHWTGFEGSKDALQLGYTSDMAGYKYAIGSSPGASDVLGFTTVGLETSVVATDILLRAGQIYFVTVRAYNHRNKTVDVYSDGVIYDNSPPTVGIIQVESSLLYVVTSYEISVKWNEIEDNESGIRKIEIGIGSSNRSADIIPFQEFENYGLISTNQCIQDGHRYFAILKATNGAGLSSFTVSSPFVIDATPPVGGHIMDVLDLDSKVDVDFQTETNFIRASWLGFRDPHSHVIYYKIGLGTSYGNDDVMKLTNVGLHTSKAWALSFSQGVTYYSTVEACNGAGLCSTATSNGILIDNSAPVPGLVFVGEPGKYTNFISDRNTIHASWIGFEDPHSGIDHFDICLGSSIDTCDVMKSLNVQLASSIIKTKLNMSVGVDYFVSVTACNHVNVCTKRSSPSFTVDNTPPVVIDKPRVFSIHQDNTTSRQIISDPSFFKVFWKFRDSESPIIKTILTIHSNLDSHKPVDDIFISNEGEFVVQLTKNNLLRQGDIYIVQITSCNAASMCTSAVSEEFLVDSTPPQMGGFRSPLEYEIQNVTNKLYLNLSWYGFFDVETDIRSYYISVGYTFSETQLVDGYKIVPTTTTDFQQSQIVANMSDSIMNYLVLTIWAENNAGIMTSQAKVTTDILPNNYDRSNGNLLIQMHSCDTYFCEDDCRCDCTCGVVGRKCLSDDRNSCKNLTSKITPIIIVNVSVRTDDPELSVVGSSRCLGSHWAYESNKHVIRFEYSFGIKGAAIGLGVFNLSSENVWYDVGRRTEAFHCLLKTQLTHKTLYVAYVKAWTSLDEYAIFESDPVIIDHTPPVIHKKHFVLDSLLSCDHDVDYITSNDSISACWMGVFSEDESYIKTIMVSLGTSQNGM</sequence>
<name>A0A6J8B461_MYTCO</name>
<dbReference type="PANTHER" id="PTHR16897">
    <property type="entry name" value="OS10G0105400 PROTEIN"/>
    <property type="match status" value="1"/>
</dbReference>
<protein>
    <submittedName>
        <fullName evidence="1">Uncharacterized protein</fullName>
    </submittedName>
</protein>
<keyword evidence="2" id="KW-1185">Reference proteome</keyword>
<dbReference type="Proteomes" id="UP000507470">
    <property type="component" value="Unassembled WGS sequence"/>
</dbReference>
<dbReference type="PANTHER" id="PTHR16897:SF2">
    <property type="entry name" value="OS03G0226600 PROTEIN"/>
    <property type="match status" value="1"/>
</dbReference>
<reference evidence="1 2" key="1">
    <citation type="submission" date="2020-06" db="EMBL/GenBank/DDBJ databases">
        <authorList>
            <person name="Li R."/>
            <person name="Bekaert M."/>
        </authorList>
    </citation>
    <scope>NUCLEOTIDE SEQUENCE [LARGE SCALE GENOMIC DNA]</scope>
    <source>
        <strain evidence="2">wild</strain>
    </source>
</reference>
<accession>A0A6J8B461</accession>
<dbReference type="EMBL" id="CACVKT020002567">
    <property type="protein sequence ID" value="CAC5378366.1"/>
    <property type="molecule type" value="Genomic_DNA"/>
</dbReference>
<proteinExistence type="predicted"/>
<evidence type="ECO:0000313" key="2">
    <source>
        <dbReference type="Proteomes" id="UP000507470"/>
    </source>
</evidence>
<dbReference type="AlphaFoldDB" id="A0A6J8B461"/>
<gene>
    <name evidence="1" type="ORF">MCOR_14577</name>
</gene>
<organism evidence="1 2">
    <name type="scientific">Mytilus coruscus</name>
    <name type="common">Sea mussel</name>
    <dbReference type="NCBI Taxonomy" id="42192"/>
    <lineage>
        <taxon>Eukaryota</taxon>
        <taxon>Metazoa</taxon>
        <taxon>Spiralia</taxon>
        <taxon>Lophotrochozoa</taxon>
        <taxon>Mollusca</taxon>
        <taxon>Bivalvia</taxon>
        <taxon>Autobranchia</taxon>
        <taxon>Pteriomorphia</taxon>
        <taxon>Mytilida</taxon>
        <taxon>Mytiloidea</taxon>
        <taxon>Mytilidae</taxon>
        <taxon>Mytilinae</taxon>
        <taxon>Mytilus</taxon>
    </lineage>
</organism>
<dbReference type="SUPFAM" id="SSF49265">
    <property type="entry name" value="Fibronectin type III"/>
    <property type="match status" value="1"/>
</dbReference>
<evidence type="ECO:0000313" key="1">
    <source>
        <dbReference type="EMBL" id="CAC5378366.1"/>
    </source>
</evidence>